<protein>
    <submittedName>
        <fullName evidence="1">Uncharacterized protein</fullName>
    </submittedName>
</protein>
<dbReference type="EMBL" id="CP012672">
    <property type="protein sequence ID" value="AUX35788.1"/>
    <property type="molecule type" value="Genomic_DNA"/>
</dbReference>
<proteinExistence type="predicted"/>
<gene>
    <name evidence="1" type="ORF">SOCE836_079870</name>
</gene>
<reference evidence="1 2" key="1">
    <citation type="submission" date="2015-09" db="EMBL/GenBank/DDBJ databases">
        <title>Sorangium comparison.</title>
        <authorList>
            <person name="Zaburannyi N."/>
            <person name="Bunk B."/>
            <person name="Overmann J."/>
            <person name="Mueller R."/>
        </authorList>
    </citation>
    <scope>NUCLEOTIDE SEQUENCE [LARGE SCALE GENOMIC DNA]</scope>
    <source>
        <strain evidence="1 2">So ce836</strain>
    </source>
</reference>
<dbReference type="Proteomes" id="UP000295497">
    <property type="component" value="Chromosome"/>
</dbReference>
<name>A0A4P2QZP1_SORCE</name>
<sequence length="139" mass="15843">MATTAEWAERVARWVRSGLRAEKFARRGRSRPKQPHWWRWERRAEKATTSLTYSGVGGSRCVLLRLKSAICVSCEMGVVLAVRNPELPLHVEALEQELVVLVRGFQNEEARLVLRIRDDAHAPPVADRPLPRDGLLLLE</sequence>
<dbReference type="AlphaFoldDB" id="A0A4P2QZP1"/>
<evidence type="ECO:0000313" key="1">
    <source>
        <dbReference type="EMBL" id="AUX35788.1"/>
    </source>
</evidence>
<organism evidence="1 2">
    <name type="scientific">Sorangium cellulosum</name>
    <name type="common">Polyangium cellulosum</name>
    <dbReference type="NCBI Taxonomy" id="56"/>
    <lineage>
        <taxon>Bacteria</taxon>
        <taxon>Pseudomonadati</taxon>
        <taxon>Myxococcota</taxon>
        <taxon>Polyangia</taxon>
        <taxon>Polyangiales</taxon>
        <taxon>Polyangiaceae</taxon>
        <taxon>Sorangium</taxon>
    </lineage>
</organism>
<evidence type="ECO:0000313" key="2">
    <source>
        <dbReference type="Proteomes" id="UP000295497"/>
    </source>
</evidence>
<accession>A0A4P2QZP1</accession>